<reference evidence="3" key="2">
    <citation type="submission" date="2017-02" db="EMBL/GenBank/DDBJ databases">
        <title>Sunflower complete genome.</title>
        <authorList>
            <person name="Langlade N."/>
            <person name="Munos S."/>
        </authorList>
    </citation>
    <scope>NUCLEOTIDE SEQUENCE [LARGE SCALE GENOMIC DNA]</scope>
    <source>
        <tissue evidence="3">Leaves</tissue>
    </source>
</reference>
<dbReference type="STRING" id="4232.A0A251UXH4"/>
<protein>
    <submittedName>
        <fullName evidence="2 3">Transcription factor TGA like domain-containing protein</fullName>
    </submittedName>
</protein>
<dbReference type="GO" id="GO:0006351">
    <property type="term" value="P:DNA-templated transcription"/>
    <property type="evidence" value="ECO:0007669"/>
    <property type="project" value="InterPro"/>
</dbReference>
<dbReference type="InterPro" id="IPR051886">
    <property type="entry name" value="Seed_Dev/Stress_Resp_Reg"/>
</dbReference>
<dbReference type="PROSITE" id="PS51806">
    <property type="entry name" value="DOG1"/>
    <property type="match status" value="1"/>
</dbReference>
<name>A0A251UXH4_HELAN</name>
<evidence type="ECO:0000259" key="1">
    <source>
        <dbReference type="PROSITE" id="PS51806"/>
    </source>
</evidence>
<evidence type="ECO:0000313" key="2">
    <source>
        <dbReference type="EMBL" id="KAF5814755.1"/>
    </source>
</evidence>
<dbReference type="PANTHER" id="PTHR46354:SF7">
    <property type="entry name" value="PROTEIN DOG1-LIKE 1"/>
    <property type="match status" value="1"/>
</dbReference>
<feature type="domain" description="DOG1" evidence="1">
    <location>
        <begin position="6"/>
        <end position="306"/>
    </location>
</feature>
<dbReference type="InterPro" id="IPR025422">
    <property type="entry name" value="TGA_domain"/>
</dbReference>
<keyword evidence="4" id="KW-1185">Reference proteome</keyword>
<dbReference type="EMBL" id="CM007893">
    <property type="protein sequence ID" value="OTG28048.1"/>
    <property type="molecule type" value="Genomic_DNA"/>
</dbReference>
<dbReference type="OMA" id="PYFAPTW"/>
<reference evidence="2" key="3">
    <citation type="submission" date="2020-06" db="EMBL/GenBank/DDBJ databases">
        <title>Helianthus annuus Genome sequencing and assembly Release 2.</title>
        <authorList>
            <person name="Gouzy J."/>
            <person name="Langlade N."/>
            <person name="Munos S."/>
        </authorList>
    </citation>
    <scope>NUCLEOTIDE SEQUENCE</scope>
    <source>
        <tissue evidence="2">Leaves</tissue>
    </source>
</reference>
<sequence>MCMANHQQFQACYQNWMTQQKLDHDELLQGLTNFPTDLDYLKLITRNAINHIENHHTARAQLAKHDGPSFLAPTWGTTFENSSLWIGGSRPSLIIRLVYVLCGSQLKAHLAEFLEGVRRGNLGEISSSQLKNIDSLHGRTIKEEDKLTSVLASSAVADLENPHRGNVSIKRGNEIEKTSIFPKFTLPSERRSPERKVATEVTPSITLGPPLLERTYMEKVADEPLVLLAYNCKIVGESSQGETVDEAMDSHALEMYKILMEADKLRLDILKHMIDILTPLQAVELLVALKKLPLCLHEWSKRRDIQMGITQLLNTQISSTSGPPEPEPEP</sequence>
<dbReference type="Gramene" id="mRNA:HanXRQr2_Chr03g0114691">
    <property type="protein sequence ID" value="mRNA:HanXRQr2_Chr03g0114691"/>
    <property type="gene ID" value="HanXRQr2_Chr03g0114691"/>
</dbReference>
<proteinExistence type="predicted"/>
<evidence type="ECO:0000313" key="4">
    <source>
        <dbReference type="Proteomes" id="UP000215914"/>
    </source>
</evidence>
<dbReference type="Pfam" id="PF14144">
    <property type="entry name" value="DOG1"/>
    <property type="match status" value="1"/>
</dbReference>
<organism evidence="3 4">
    <name type="scientific">Helianthus annuus</name>
    <name type="common">Common sunflower</name>
    <dbReference type="NCBI Taxonomy" id="4232"/>
    <lineage>
        <taxon>Eukaryota</taxon>
        <taxon>Viridiplantae</taxon>
        <taxon>Streptophyta</taxon>
        <taxon>Embryophyta</taxon>
        <taxon>Tracheophyta</taxon>
        <taxon>Spermatophyta</taxon>
        <taxon>Magnoliopsida</taxon>
        <taxon>eudicotyledons</taxon>
        <taxon>Gunneridae</taxon>
        <taxon>Pentapetalae</taxon>
        <taxon>asterids</taxon>
        <taxon>campanulids</taxon>
        <taxon>Asterales</taxon>
        <taxon>Asteraceae</taxon>
        <taxon>Asteroideae</taxon>
        <taxon>Heliantheae alliance</taxon>
        <taxon>Heliantheae</taxon>
        <taxon>Helianthus</taxon>
    </lineage>
</organism>
<dbReference type="PANTHER" id="PTHR46354">
    <property type="entry name" value="DOG1 DOMAIN-CONTAINING PROTEIN"/>
    <property type="match status" value="1"/>
</dbReference>
<dbReference type="Proteomes" id="UP000215914">
    <property type="component" value="Chromosome 4"/>
</dbReference>
<dbReference type="GO" id="GO:0043565">
    <property type="term" value="F:sequence-specific DNA binding"/>
    <property type="evidence" value="ECO:0007669"/>
    <property type="project" value="InterPro"/>
</dbReference>
<dbReference type="FunCoup" id="A0A251UXH4">
    <property type="interactions" value="99"/>
</dbReference>
<dbReference type="AlphaFoldDB" id="A0A251UXH4"/>
<accession>A0A251UXH4</accession>
<reference evidence="2 4" key="1">
    <citation type="journal article" date="2017" name="Nature">
        <title>The sunflower genome provides insights into oil metabolism, flowering and Asterid evolution.</title>
        <authorList>
            <person name="Badouin H."/>
            <person name="Gouzy J."/>
            <person name="Grassa C.J."/>
            <person name="Murat F."/>
            <person name="Staton S.E."/>
            <person name="Cottret L."/>
            <person name="Lelandais-Briere C."/>
            <person name="Owens G.L."/>
            <person name="Carrere S."/>
            <person name="Mayjonade B."/>
            <person name="Legrand L."/>
            <person name="Gill N."/>
            <person name="Kane N.C."/>
            <person name="Bowers J.E."/>
            <person name="Hubner S."/>
            <person name="Bellec A."/>
            <person name="Berard A."/>
            <person name="Berges H."/>
            <person name="Blanchet N."/>
            <person name="Boniface M.C."/>
            <person name="Brunel D."/>
            <person name="Catrice O."/>
            <person name="Chaidir N."/>
            <person name="Claudel C."/>
            <person name="Donnadieu C."/>
            <person name="Faraut T."/>
            <person name="Fievet G."/>
            <person name="Helmstetter N."/>
            <person name="King M."/>
            <person name="Knapp S.J."/>
            <person name="Lai Z."/>
            <person name="Le Paslier M.C."/>
            <person name="Lippi Y."/>
            <person name="Lorenzon L."/>
            <person name="Mandel J.R."/>
            <person name="Marage G."/>
            <person name="Marchand G."/>
            <person name="Marquand E."/>
            <person name="Bret-Mestries E."/>
            <person name="Morien E."/>
            <person name="Nambeesan S."/>
            <person name="Nguyen T."/>
            <person name="Pegot-Espagnet P."/>
            <person name="Pouilly N."/>
            <person name="Raftis F."/>
            <person name="Sallet E."/>
            <person name="Schiex T."/>
            <person name="Thomas J."/>
            <person name="Vandecasteele C."/>
            <person name="Vares D."/>
            <person name="Vear F."/>
            <person name="Vautrin S."/>
            <person name="Crespi M."/>
            <person name="Mangin B."/>
            <person name="Burke J.M."/>
            <person name="Salse J."/>
            <person name="Munos S."/>
            <person name="Vincourt P."/>
            <person name="Rieseberg L.H."/>
            <person name="Langlade N.B."/>
        </authorList>
    </citation>
    <scope>NUCLEOTIDE SEQUENCE [LARGE SCALE GENOMIC DNA]</scope>
    <source>
        <strain evidence="4">cv. SF193</strain>
        <tissue evidence="2">Leaves</tissue>
    </source>
</reference>
<gene>
    <name evidence="3" type="ORF">HannXRQ_Chr04g0106791</name>
    <name evidence="2" type="ORF">HanXRQr2_Chr03g0114691</name>
</gene>
<dbReference type="InParanoid" id="A0A251UXH4"/>
<evidence type="ECO:0000313" key="3">
    <source>
        <dbReference type="EMBL" id="OTG28048.1"/>
    </source>
</evidence>
<dbReference type="EMBL" id="MNCJ02000318">
    <property type="protein sequence ID" value="KAF5814755.1"/>
    <property type="molecule type" value="Genomic_DNA"/>
</dbReference>